<dbReference type="RefSeq" id="WP_132119348.1">
    <property type="nucleotide sequence ID" value="NZ_SMJU01000009.1"/>
</dbReference>
<proteinExistence type="inferred from homology"/>
<keyword evidence="7" id="KW-0862">Zinc</keyword>
<evidence type="ECO:0000313" key="16">
    <source>
        <dbReference type="EMBL" id="TDB63742.1"/>
    </source>
</evidence>
<dbReference type="SMART" id="SM01232">
    <property type="entry name" value="H2TH"/>
    <property type="match status" value="1"/>
</dbReference>
<evidence type="ECO:0000256" key="4">
    <source>
        <dbReference type="ARBA" id="ARBA00022763"/>
    </source>
</evidence>
<dbReference type="InterPro" id="IPR000214">
    <property type="entry name" value="Znf_DNA_glyclase/AP_lyase"/>
</dbReference>
<dbReference type="SUPFAM" id="SSF81624">
    <property type="entry name" value="N-terminal domain of MutM-like DNA repair proteins"/>
    <property type="match status" value="1"/>
</dbReference>
<evidence type="ECO:0000256" key="9">
    <source>
        <dbReference type="ARBA" id="ARBA00023204"/>
    </source>
</evidence>
<dbReference type="PROSITE" id="PS51068">
    <property type="entry name" value="FPG_CAT"/>
    <property type="match status" value="1"/>
</dbReference>
<comment type="catalytic activity">
    <reaction evidence="1">
        <text>Hydrolysis of DNA containing ring-opened 7-methylguanine residues, releasing 2,6-diamino-4-hydroxy-5-(N-methyl)formamidopyrimidine.</text>
        <dbReference type="EC" id="3.2.2.23"/>
    </reaction>
</comment>
<accession>A0A4R4KAM0</accession>
<evidence type="ECO:0000259" key="14">
    <source>
        <dbReference type="PROSITE" id="PS51066"/>
    </source>
</evidence>
<evidence type="ECO:0000256" key="8">
    <source>
        <dbReference type="ARBA" id="ARBA00023125"/>
    </source>
</evidence>
<name>A0A4R4KAM0_9BACT</name>
<dbReference type="InterPro" id="IPR012319">
    <property type="entry name" value="FPG_cat"/>
</dbReference>
<evidence type="ECO:0000256" key="1">
    <source>
        <dbReference type="ARBA" id="ARBA00001668"/>
    </source>
</evidence>
<dbReference type="PANTHER" id="PTHR22993">
    <property type="entry name" value="FORMAMIDOPYRIMIDINE-DNA GLYCOSYLASE"/>
    <property type="match status" value="1"/>
</dbReference>
<dbReference type="Gene3D" id="1.10.8.50">
    <property type="match status" value="1"/>
</dbReference>
<reference evidence="16 17" key="1">
    <citation type="submission" date="2019-02" db="EMBL/GenBank/DDBJ databases">
        <title>Arundinibacter roseus gen. nov., sp. nov., a new member of the family Cytophagaceae.</title>
        <authorList>
            <person name="Szuroczki S."/>
            <person name="Khayer B."/>
            <person name="Sproer C."/>
            <person name="Toumi M."/>
            <person name="Szabo A."/>
            <person name="Felfoldi T."/>
            <person name="Schumann P."/>
            <person name="Toth E."/>
        </authorList>
    </citation>
    <scope>NUCLEOTIDE SEQUENCE [LARGE SCALE GENOMIC DNA]</scope>
    <source>
        <strain evidence="16 17">DMA-k-7a</strain>
    </source>
</reference>
<dbReference type="InterPro" id="IPR015886">
    <property type="entry name" value="H2TH_FPG"/>
</dbReference>
<dbReference type="EMBL" id="SMJU01000009">
    <property type="protein sequence ID" value="TDB63742.1"/>
    <property type="molecule type" value="Genomic_DNA"/>
</dbReference>
<dbReference type="Pfam" id="PF06831">
    <property type="entry name" value="H2TH"/>
    <property type="match status" value="1"/>
</dbReference>
<sequence>MPELPEVEGFRLYLEATSLHQPIVNFDVEDTRLLTTDPVVLNEALHGAAFTGTRRVGKNLFVYTTKPAVILRMHFGMTGSLEYYHTSLDRPRHARMVFSFLSGFNLAFVCPRKFERIGLVTDIDGYLQDKKIGKDALELTEEELATALAHRKVPIKSALLDQRVAAGVGNWIADELLYQAKIHPEKIAATLTKAEVHAVWKAIGEVLQKAIEKEARYADFPLSYLIHARAWDTSPHPNQEQHLRCQRDGTKIEISKVGGRTTYFCPVCQV</sequence>
<evidence type="ECO:0000256" key="13">
    <source>
        <dbReference type="PROSITE-ProRule" id="PRU00391"/>
    </source>
</evidence>
<keyword evidence="12" id="KW-0326">Glycosidase</keyword>
<dbReference type="GO" id="GO:0003684">
    <property type="term" value="F:damaged DNA binding"/>
    <property type="evidence" value="ECO:0007669"/>
    <property type="project" value="InterPro"/>
</dbReference>
<evidence type="ECO:0000256" key="11">
    <source>
        <dbReference type="ARBA" id="ARBA00023268"/>
    </source>
</evidence>
<keyword evidence="3" id="KW-0479">Metal-binding</keyword>
<evidence type="ECO:0000259" key="15">
    <source>
        <dbReference type="PROSITE" id="PS51068"/>
    </source>
</evidence>
<evidence type="ECO:0000256" key="6">
    <source>
        <dbReference type="ARBA" id="ARBA00022801"/>
    </source>
</evidence>
<keyword evidence="8" id="KW-0238">DNA-binding</keyword>
<dbReference type="GO" id="GO:0008534">
    <property type="term" value="F:oxidized purine nucleobase lesion DNA N-glycosylase activity"/>
    <property type="evidence" value="ECO:0007669"/>
    <property type="project" value="UniProtKB-EC"/>
</dbReference>
<dbReference type="SMART" id="SM00898">
    <property type="entry name" value="Fapy_DNA_glyco"/>
    <property type="match status" value="1"/>
</dbReference>
<comment type="similarity">
    <text evidence="2">Belongs to the FPG family.</text>
</comment>
<dbReference type="CDD" id="cd08976">
    <property type="entry name" value="BaFpgNei_N_4"/>
    <property type="match status" value="1"/>
</dbReference>
<dbReference type="AlphaFoldDB" id="A0A4R4KAM0"/>
<dbReference type="PANTHER" id="PTHR22993:SF9">
    <property type="entry name" value="FORMAMIDOPYRIMIDINE-DNA GLYCOSYLASE"/>
    <property type="match status" value="1"/>
</dbReference>
<dbReference type="InterPro" id="IPR010979">
    <property type="entry name" value="Ribosomal_uS13-like_H2TH"/>
</dbReference>
<dbReference type="Pfam" id="PF01149">
    <property type="entry name" value="Fapy_DNA_glyco"/>
    <property type="match status" value="1"/>
</dbReference>
<dbReference type="SUPFAM" id="SSF46946">
    <property type="entry name" value="S13-like H2TH domain"/>
    <property type="match status" value="1"/>
</dbReference>
<dbReference type="GO" id="GO:0008270">
    <property type="term" value="F:zinc ion binding"/>
    <property type="evidence" value="ECO:0007669"/>
    <property type="project" value="UniProtKB-KW"/>
</dbReference>
<evidence type="ECO:0000256" key="10">
    <source>
        <dbReference type="ARBA" id="ARBA00023239"/>
    </source>
</evidence>
<dbReference type="SUPFAM" id="SSF57716">
    <property type="entry name" value="Glucocorticoid receptor-like (DNA-binding domain)"/>
    <property type="match status" value="1"/>
</dbReference>
<feature type="domain" description="Formamidopyrimidine-DNA glycosylase catalytic" evidence="15">
    <location>
        <begin position="2"/>
        <end position="115"/>
    </location>
</feature>
<comment type="caution">
    <text evidence="16">The sequence shown here is derived from an EMBL/GenBank/DDBJ whole genome shotgun (WGS) entry which is preliminary data.</text>
</comment>
<evidence type="ECO:0000256" key="12">
    <source>
        <dbReference type="ARBA" id="ARBA00023295"/>
    </source>
</evidence>
<dbReference type="GO" id="GO:0006284">
    <property type="term" value="P:base-excision repair"/>
    <property type="evidence" value="ECO:0007669"/>
    <property type="project" value="InterPro"/>
</dbReference>
<gene>
    <name evidence="16" type="ORF">EZE20_15725</name>
</gene>
<keyword evidence="5 13" id="KW-0863">Zinc-finger</keyword>
<organism evidence="16 17">
    <name type="scientific">Arundinibacter roseus</name>
    <dbReference type="NCBI Taxonomy" id="2070510"/>
    <lineage>
        <taxon>Bacteria</taxon>
        <taxon>Pseudomonadati</taxon>
        <taxon>Bacteroidota</taxon>
        <taxon>Cytophagia</taxon>
        <taxon>Cytophagales</taxon>
        <taxon>Spirosomataceae</taxon>
        <taxon>Arundinibacter</taxon>
    </lineage>
</organism>
<evidence type="ECO:0000256" key="2">
    <source>
        <dbReference type="ARBA" id="ARBA00009409"/>
    </source>
</evidence>
<dbReference type="Proteomes" id="UP000295706">
    <property type="component" value="Unassembled WGS sequence"/>
</dbReference>
<keyword evidence="17" id="KW-1185">Reference proteome</keyword>
<evidence type="ECO:0000256" key="7">
    <source>
        <dbReference type="ARBA" id="ARBA00022833"/>
    </source>
</evidence>
<dbReference type="GO" id="GO:0016829">
    <property type="term" value="F:lyase activity"/>
    <property type="evidence" value="ECO:0007669"/>
    <property type="project" value="UniProtKB-KW"/>
</dbReference>
<dbReference type="InterPro" id="IPR035937">
    <property type="entry name" value="FPG_N"/>
</dbReference>
<evidence type="ECO:0000256" key="5">
    <source>
        <dbReference type="ARBA" id="ARBA00022771"/>
    </source>
</evidence>
<evidence type="ECO:0000256" key="3">
    <source>
        <dbReference type="ARBA" id="ARBA00022723"/>
    </source>
</evidence>
<protein>
    <submittedName>
        <fullName evidence="16">DNA-formamidopyrimidine glycosylase</fullName>
    </submittedName>
</protein>
<dbReference type="PROSITE" id="PS51066">
    <property type="entry name" value="ZF_FPG_2"/>
    <property type="match status" value="1"/>
</dbReference>
<keyword evidence="6" id="KW-0378">Hydrolase</keyword>
<keyword evidence="11" id="KW-0511">Multifunctional enzyme</keyword>
<dbReference type="Gene3D" id="3.20.190.10">
    <property type="entry name" value="MutM-like, N-terminal"/>
    <property type="match status" value="1"/>
</dbReference>
<feature type="domain" description="FPG-type" evidence="14">
    <location>
        <begin position="225"/>
        <end position="270"/>
    </location>
</feature>
<keyword evidence="4" id="KW-0227">DNA damage</keyword>
<evidence type="ECO:0000313" key="17">
    <source>
        <dbReference type="Proteomes" id="UP000295706"/>
    </source>
</evidence>
<keyword evidence="9" id="KW-0234">DNA repair</keyword>
<keyword evidence="10" id="KW-0456">Lyase</keyword>
<dbReference type="GO" id="GO:0003906">
    <property type="term" value="F:DNA-(apurinic or apyrimidinic site) endonuclease activity"/>
    <property type="evidence" value="ECO:0007669"/>
    <property type="project" value="InterPro"/>
</dbReference>
<dbReference type="OrthoDB" id="9800855at2"/>